<dbReference type="GO" id="GO:0016593">
    <property type="term" value="C:Cdc73/Paf1 complex"/>
    <property type="evidence" value="ECO:0007669"/>
    <property type="project" value="InterPro"/>
</dbReference>
<sequence length="155" mass="17900">MAYPKLMDTNLTPNEFYNLETLLFLWYRRDINHIDDVKEAAGANVRAIIRIDRKEIMDYLSGNRDEILSNHINLSAPPVASIPARSIMPEEVHEPAAKRPAYGEKEKLNQLLNRGDKEMSELRPLDNNITSEKVAELRKKRQNNLKMNIAQTDNE</sequence>
<dbReference type="PANTHER" id="PTHR12466:SF8">
    <property type="entry name" value="PARAFIBROMIN"/>
    <property type="match status" value="1"/>
</dbReference>
<dbReference type="InterPro" id="IPR007852">
    <property type="entry name" value="Cdc73/Parafibromin"/>
</dbReference>
<dbReference type="Pfam" id="PF16050">
    <property type="entry name" value="CDC73_N"/>
    <property type="match status" value="1"/>
</dbReference>
<keyword evidence="3" id="KW-1185">Reference proteome</keyword>
<dbReference type="Proteomes" id="UP000218231">
    <property type="component" value="Unassembled WGS sequence"/>
</dbReference>
<dbReference type="OrthoDB" id="2186602at2759"/>
<accession>A0A2A2L920</accession>
<feature type="domain" description="Paf1 complex subunit Cdc73 N-terminal" evidence="1">
    <location>
        <begin position="12"/>
        <end position="154"/>
    </location>
</feature>
<dbReference type="AlphaFoldDB" id="A0A2A2L920"/>
<name>A0A2A2L920_9BILA</name>
<evidence type="ECO:0000259" key="1">
    <source>
        <dbReference type="Pfam" id="PF16050"/>
    </source>
</evidence>
<dbReference type="STRING" id="2018661.A0A2A2L920"/>
<dbReference type="EMBL" id="LIAE01007038">
    <property type="protein sequence ID" value="PAV82644.1"/>
    <property type="molecule type" value="Genomic_DNA"/>
</dbReference>
<dbReference type="InterPro" id="IPR032041">
    <property type="entry name" value="Cdc73_N"/>
</dbReference>
<organism evidence="2 3">
    <name type="scientific">Diploscapter pachys</name>
    <dbReference type="NCBI Taxonomy" id="2018661"/>
    <lineage>
        <taxon>Eukaryota</taxon>
        <taxon>Metazoa</taxon>
        <taxon>Ecdysozoa</taxon>
        <taxon>Nematoda</taxon>
        <taxon>Chromadorea</taxon>
        <taxon>Rhabditida</taxon>
        <taxon>Rhabditina</taxon>
        <taxon>Rhabditomorpha</taxon>
        <taxon>Rhabditoidea</taxon>
        <taxon>Rhabditidae</taxon>
        <taxon>Diploscapter</taxon>
    </lineage>
</organism>
<dbReference type="PANTHER" id="PTHR12466">
    <property type="entry name" value="CDC73 DOMAIN PROTEIN"/>
    <property type="match status" value="1"/>
</dbReference>
<reference evidence="2 3" key="1">
    <citation type="journal article" date="2017" name="Curr. Biol.">
        <title>Genome architecture and evolution of a unichromosomal asexual nematode.</title>
        <authorList>
            <person name="Fradin H."/>
            <person name="Zegar C."/>
            <person name="Gutwein M."/>
            <person name="Lucas J."/>
            <person name="Kovtun M."/>
            <person name="Corcoran D."/>
            <person name="Baugh L.R."/>
            <person name="Kiontke K."/>
            <person name="Gunsalus K."/>
            <person name="Fitch D.H."/>
            <person name="Piano F."/>
        </authorList>
    </citation>
    <scope>NUCLEOTIDE SEQUENCE [LARGE SCALE GENOMIC DNA]</scope>
    <source>
        <strain evidence="2">PF1309</strain>
    </source>
</reference>
<evidence type="ECO:0000313" key="2">
    <source>
        <dbReference type="EMBL" id="PAV82644.1"/>
    </source>
</evidence>
<dbReference type="GO" id="GO:0000993">
    <property type="term" value="F:RNA polymerase II complex binding"/>
    <property type="evidence" value="ECO:0007669"/>
    <property type="project" value="TreeGrafter"/>
</dbReference>
<dbReference type="GO" id="GO:0006368">
    <property type="term" value="P:transcription elongation by RNA polymerase II"/>
    <property type="evidence" value="ECO:0007669"/>
    <property type="project" value="InterPro"/>
</dbReference>
<gene>
    <name evidence="2" type="ORF">WR25_10336</name>
</gene>
<evidence type="ECO:0000313" key="3">
    <source>
        <dbReference type="Proteomes" id="UP000218231"/>
    </source>
</evidence>
<comment type="caution">
    <text evidence="2">The sequence shown here is derived from an EMBL/GenBank/DDBJ whole genome shotgun (WGS) entry which is preliminary data.</text>
</comment>
<dbReference type="GO" id="GO:0032968">
    <property type="term" value="P:positive regulation of transcription elongation by RNA polymerase II"/>
    <property type="evidence" value="ECO:0007669"/>
    <property type="project" value="TreeGrafter"/>
</dbReference>
<proteinExistence type="predicted"/>
<protein>
    <recommendedName>
        <fullName evidence="1">Paf1 complex subunit Cdc73 N-terminal domain-containing protein</fullName>
    </recommendedName>
</protein>